<evidence type="ECO:0000259" key="1">
    <source>
        <dbReference type="PROSITE" id="PS50994"/>
    </source>
</evidence>
<dbReference type="GO" id="GO:0003676">
    <property type="term" value="F:nucleic acid binding"/>
    <property type="evidence" value="ECO:0007669"/>
    <property type="project" value="InterPro"/>
</dbReference>
<dbReference type="Gene3D" id="3.30.420.10">
    <property type="entry name" value="Ribonuclease H-like superfamily/Ribonuclease H"/>
    <property type="match status" value="1"/>
</dbReference>
<proteinExistence type="predicted"/>
<organism evidence="2 3">
    <name type="scientific">Romanomermis culicivorax</name>
    <name type="common">Nematode worm</name>
    <dbReference type="NCBI Taxonomy" id="13658"/>
    <lineage>
        <taxon>Eukaryota</taxon>
        <taxon>Metazoa</taxon>
        <taxon>Ecdysozoa</taxon>
        <taxon>Nematoda</taxon>
        <taxon>Enoplea</taxon>
        <taxon>Dorylaimia</taxon>
        <taxon>Mermithida</taxon>
        <taxon>Mermithoidea</taxon>
        <taxon>Mermithidae</taxon>
        <taxon>Romanomermis</taxon>
    </lineage>
</organism>
<evidence type="ECO:0000313" key="3">
    <source>
        <dbReference type="WBParaSite" id="nRc.2.0.1.t11416-RA"/>
    </source>
</evidence>
<name>A0A915IDZ3_ROMCU</name>
<keyword evidence="2" id="KW-1185">Reference proteome</keyword>
<dbReference type="InterPro" id="IPR012337">
    <property type="entry name" value="RNaseH-like_sf"/>
</dbReference>
<evidence type="ECO:0000313" key="2">
    <source>
        <dbReference type="Proteomes" id="UP000887565"/>
    </source>
</evidence>
<dbReference type="OMA" id="NLECYLP"/>
<accession>A0A915IDZ3</accession>
<dbReference type="AlphaFoldDB" id="A0A915IDZ3"/>
<dbReference type="SUPFAM" id="SSF53098">
    <property type="entry name" value="Ribonuclease H-like"/>
    <property type="match status" value="1"/>
</dbReference>
<dbReference type="Proteomes" id="UP000887565">
    <property type="component" value="Unplaced"/>
</dbReference>
<dbReference type="InterPro" id="IPR036397">
    <property type="entry name" value="RNaseH_sf"/>
</dbReference>
<sequence length="80" mass="9123">MQDICELLKIRKVKTTAEHPQCNGMVKCLTQTLIPQLKKYTMDDPNNLECYLPYTVFAYNAMPRTATGHSPFGLLQGYKP</sequence>
<dbReference type="GO" id="GO:0015074">
    <property type="term" value="P:DNA integration"/>
    <property type="evidence" value="ECO:0007669"/>
    <property type="project" value="InterPro"/>
</dbReference>
<dbReference type="InterPro" id="IPR001584">
    <property type="entry name" value="Integrase_cat-core"/>
</dbReference>
<reference evidence="3" key="1">
    <citation type="submission" date="2022-11" db="UniProtKB">
        <authorList>
            <consortium name="WormBaseParasite"/>
        </authorList>
    </citation>
    <scope>IDENTIFICATION</scope>
</reference>
<protein>
    <submittedName>
        <fullName evidence="3">Integrase catalytic domain-containing protein</fullName>
    </submittedName>
</protein>
<dbReference type="WBParaSite" id="nRc.2.0.1.t11416-RA">
    <property type="protein sequence ID" value="nRc.2.0.1.t11416-RA"/>
    <property type="gene ID" value="nRc.2.0.1.g11416"/>
</dbReference>
<dbReference type="PROSITE" id="PS50994">
    <property type="entry name" value="INTEGRASE"/>
    <property type="match status" value="1"/>
</dbReference>
<feature type="domain" description="Integrase catalytic" evidence="1">
    <location>
        <begin position="1"/>
        <end position="79"/>
    </location>
</feature>